<accession>A0A2P6NQ53</accession>
<comment type="caution">
    <text evidence="1">The sequence shown here is derived from an EMBL/GenBank/DDBJ whole genome shotgun (WGS) entry which is preliminary data.</text>
</comment>
<dbReference type="EMBL" id="MDYQ01000035">
    <property type="protein sequence ID" value="PRP86073.1"/>
    <property type="molecule type" value="Genomic_DNA"/>
</dbReference>
<dbReference type="STRING" id="1890364.A0A2P6NQ53"/>
<organism evidence="1 2">
    <name type="scientific">Planoprotostelium fungivorum</name>
    <dbReference type="NCBI Taxonomy" id="1890364"/>
    <lineage>
        <taxon>Eukaryota</taxon>
        <taxon>Amoebozoa</taxon>
        <taxon>Evosea</taxon>
        <taxon>Variosea</taxon>
        <taxon>Cavosteliida</taxon>
        <taxon>Cavosteliaceae</taxon>
        <taxon>Planoprotostelium</taxon>
    </lineage>
</organism>
<reference evidence="1 2" key="1">
    <citation type="journal article" date="2018" name="Genome Biol. Evol.">
        <title>Multiple Roots of Fruiting Body Formation in Amoebozoa.</title>
        <authorList>
            <person name="Hillmann F."/>
            <person name="Forbes G."/>
            <person name="Novohradska S."/>
            <person name="Ferling I."/>
            <person name="Riege K."/>
            <person name="Groth M."/>
            <person name="Westermann M."/>
            <person name="Marz M."/>
            <person name="Spaller T."/>
            <person name="Winckler T."/>
            <person name="Schaap P."/>
            <person name="Glockner G."/>
        </authorList>
    </citation>
    <scope>NUCLEOTIDE SEQUENCE [LARGE SCALE GENOMIC DNA]</scope>
    <source>
        <strain evidence="1 2">Jena</strain>
    </source>
</reference>
<protein>
    <submittedName>
        <fullName evidence="1">Thiamine-triphosphatase-like</fullName>
    </submittedName>
</protein>
<sequence>MTHPNSISQRETSGSDAAIRSWNAKCLHFRTVPTRVTFFTISQVLNPTANSVQVDQYIEIVRESDIDRHLDTLSLQKSDGVDLFARWNLSPFCTITTTRTKLSIVDQPATVDLDETDFGYRVGEIEVMLEEGGDREEASRLIERICTEHGLETSSVPGKVLKYIEDRNPQLYALWKQCGLLQSKKISG</sequence>
<keyword evidence="2" id="KW-1185">Reference proteome</keyword>
<dbReference type="Gene3D" id="2.40.320.10">
    <property type="entry name" value="Hypothetical Protein Pfu-838710-001"/>
    <property type="match status" value="1"/>
</dbReference>
<dbReference type="InParanoid" id="A0A2P6NQ53"/>
<dbReference type="InterPro" id="IPR033469">
    <property type="entry name" value="CYTH-like_dom_sf"/>
</dbReference>
<name>A0A2P6NQ53_9EUKA</name>
<dbReference type="InterPro" id="IPR039582">
    <property type="entry name" value="THTPA"/>
</dbReference>
<dbReference type="GO" id="GO:0000287">
    <property type="term" value="F:magnesium ion binding"/>
    <property type="evidence" value="ECO:0007669"/>
    <property type="project" value="TreeGrafter"/>
</dbReference>
<dbReference type="PANTHER" id="PTHR14586">
    <property type="entry name" value="THIAMINE-TRIPHOSPHATASE"/>
    <property type="match status" value="1"/>
</dbReference>
<dbReference type="Proteomes" id="UP000241769">
    <property type="component" value="Unassembled WGS sequence"/>
</dbReference>
<evidence type="ECO:0000313" key="2">
    <source>
        <dbReference type="Proteomes" id="UP000241769"/>
    </source>
</evidence>
<dbReference type="OrthoDB" id="442176at2759"/>
<dbReference type="AlphaFoldDB" id="A0A2P6NQ53"/>
<proteinExistence type="predicted"/>
<dbReference type="SUPFAM" id="SSF55154">
    <property type="entry name" value="CYTH-like phosphatases"/>
    <property type="match status" value="1"/>
</dbReference>
<dbReference type="GO" id="GO:0042357">
    <property type="term" value="P:thiamine diphosphate metabolic process"/>
    <property type="evidence" value="ECO:0007669"/>
    <property type="project" value="TreeGrafter"/>
</dbReference>
<evidence type="ECO:0000313" key="1">
    <source>
        <dbReference type="EMBL" id="PRP86073.1"/>
    </source>
</evidence>
<dbReference type="GO" id="GO:0050333">
    <property type="term" value="F:thiamine triphosphate phosphatase activity"/>
    <property type="evidence" value="ECO:0007669"/>
    <property type="project" value="InterPro"/>
</dbReference>
<dbReference type="PANTHER" id="PTHR14586:SF1">
    <property type="entry name" value="THIAMINE-TRIPHOSPHATASE"/>
    <property type="match status" value="1"/>
</dbReference>
<gene>
    <name evidence="1" type="ORF">PROFUN_03060</name>
</gene>